<dbReference type="EMBL" id="LAZR01001607">
    <property type="protein sequence ID" value="KKN42065.1"/>
    <property type="molecule type" value="Genomic_DNA"/>
</dbReference>
<dbReference type="AlphaFoldDB" id="A0A0F9QDF1"/>
<reference evidence="1" key="1">
    <citation type="journal article" date="2015" name="Nature">
        <title>Complex archaea that bridge the gap between prokaryotes and eukaryotes.</title>
        <authorList>
            <person name="Spang A."/>
            <person name="Saw J.H."/>
            <person name="Jorgensen S.L."/>
            <person name="Zaremba-Niedzwiedzka K."/>
            <person name="Martijn J."/>
            <person name="Lind A.E."/>
            <person name="van Eijk R."/>
            <person name="Schleper C."/>
            <person name="Guy L."/>
            <person name="Ettema T.J."/>
        </authorList>
    </citation>
    <scope>NUCLEOTIDE SEQUENCE</scope>
</reference>
<gene>
    <name evidence="1" type="ORF">LCGC14_0717080</name>
</gene>
<evidence type="ECO:0000313" key="1">
    <source>
        <dbReference type="EMBL" id="KKN42065.1"/>
    </source>
</evidence>
<proteinExistence type="predicted"/>
<name>A0A0F9QDF1_9ZZZZ</name>
<sequence>MPRNPVEKCEVTWDDRYGTTSSGNFAGHKTKECIEDVIDLPTIRAEFPWVAQHDSDYRRFHYYHFKCPYAFDREDPVVYPQPDVHPHLVRNLLDRTSDYYWTYIYSITGGVITYYEVPLSERSAHTATGGMMIKHIRGSRYGWLCVDPECPYYLGTATITPTGLTIAGRNYFYY</sequence>
<organism evidence="1">
    <name type="scientific">marine sediment metagenome</name>
    <dbReference type="NCBI Taxonomy" id="412755"/>
    <lineage>
        <taxon>unclassified sequences</taxon>
        <taxon>metagenomes</taxon>
        <taxon>ecological metagenomes</taxon>
    </lineage>
</organism>
<comment type="caution">
    <text evidence="1">The sequence shown here is derived from an EMBL/GenBank/DDBJ whole genome shotgun (WGS) entry which is preliminary data.</text>
</comment>
<accession>A0A0F9QDF1</accession>
<protein>
    <submittedName>
        <fullName evidence="1">Uncharacterized protein</fullName>
    </submittedName>
</protein>